<dbReference type="NCBIfam" id="TIGR02500">
    <property type="entry name" value="type_III_yscD"/>
    <property type="match status" value="1"/>
</dbReference>
<dbReference type="PANTHER" id="PTHR23308">
    <property type="entry name" value="NUCLEAR INHIBITOR OF PROTEIN PHOSPHATASE-1"/>
    <property type="match status" value="1"/>
</dbReference>
<dbReference type="InterPro" id="IPR032030">
    <property type="entry name" value="YscD_cytoplasmic_dom"/>
</dbReference>
<keyword evidence="2" id="KW-0472">Membrane</keyword>
<dbReference type="AlphaFoldDB" id="A0A0H2X1M5"/>
<dbReference type="InterPro" id="IPR056283">
    <property type="entry name" value="CdsD_C"/>
</dbReference>
<evidence type="ECO:0000259" key="3">
    <source>
        <dbReference type="PROSITE" id="PS50006"/>
    </source>
</evidence>
<dbReference type="InterPro" id="IPR050923">
    <property type="entry name" value="Cell_Proc_Reg/RNA_Proc"/>
</dbReference>
<dbReference type="HOGENOM" id="CLU_019443_0_0_0"/>
<dbReference type="Pfam" id="PF16697">
    <property type="entry name" value="Yop-YscD_cpl"/>
    <property type="match status" value="1"/>
</dbReference>
<dbReference type="PROSITE" id="PS50914">
    <property type="entry name" value="BON"/>
    <property type="match status" value="1"/>
</dbReference>
<dbReference type="EMBL" id="CP000051">
    <property type="protein sequence ID" value="AAX50942.1"/>
    <property type="molecule type" value="Genomic_DNA"/>
</dbReference>
<feature type="compositionally biased region" description="Polar residues" evidence="1">
    <location>
        <begin position="209"/>
        <end position="247"/>
    </location>
</feature>
<dbReference type="InterPro" id="IPR056285">
    <property type="entry name" value="CdsD_PD1"/>
</dbReference>
<dbReference type="Pfam" id="PF04972">
    <property type="entry name" value="BON"/>
    <property type="match status" value="1"/>
</dbReference>
<dbReference type="InterPro" id="IPR054376">
    <property type="entry name" value="CdsD_PD2"/>
</dbReference>
<dbReference type="InterPro" id="IPR000253">
    <property type="entry name" value="FHA_dom"/>
</dbReference>
<dbReference type="Pfam" id="PF22598">
    <property type="entry name" value="CdsD_PD2"/>
    <property type="match status" value="1"/>
</dbReference>
<dbReference type="PROSITE" id="PS50006">
    <property type="entry name" value="FHA_DOMAIN"/>
    <property type="match status" value="1"/>
</dbReference>
<name>A0A0H2X1M5_CHLTA</name>
<evidence type="ECO:0000256" key="1">
    <source>
        <dbReference type="SAM" id="MobiDB-lite"/>
    </source>
</evidence>
<dbReference type="Pfam" id="PF00498">
    <property type="entry name" value="FHA"/>
    <property type="match status" value="1"/>
</dbReference>
<gene>
    <name evidence="5" type="ordered locus">CTA_0721</name>
</gene>
<organism evidence="5 6">
    <name type="scientific">Chlamydia trachomatis serovar A (strain ATCC VR-571B / DSM 19440 / HAR-13)</name>
    <dbReference type="NCBI Taxonomy" id="315277"/>
    <lineage>
        <taxon>Bacteria</taxon>
        <taxon>Pseudomonadati</taxon>
        <taxon>Chlamydiota</taxon>
        <taxon>Chlamydiia</taxon>
        <taxon>Chlamydiales</taxon>
        <taxon>Chlamydiaceae</taxon>
        <taxon>Chlamydia/Chlamydophila group</taxon>
        <taxon>Chlamydia</taxon>
    </lineage>
</organism>
<proteinExistence type="predicted"/>
<protein>
    <submittedName>
        <fullName evidence="5">Phosphopeptide binding protein</fullName>
    </submittedName>
</protein>
<feature type="compositionally biased region" description="Pro residues" evidence="1">
    <location>
        <begin position="267"/>
        <end position="276"/>
    </location>
</feature>
<dbReference type="Gene3D" id="2.60.200.20">
    <property type="match status" value="2"/>
</dbReference>
<dbReference type="RefSeq" id="WP_011324813.1">
    <property type="nucleotide sequence ID" value="NC_007429.1"/>
</dbReference>
<feature type="compositionally biased region" description="Low complexity" evidence="1">
    <location>
        <begin position="248"/>
        <end position="266"/>
    </location>
</feature>
<dbReference type="CDD" id="cd22696">
    <property type="entry name" value="FHA_Ct664-like"/>
    <property type="match status" value="1"/>
</dbReference>
<feature type="transmembrane region" description="Helical" evidence="2">
    <location>
        <begin position="530"/>
        <end position="552"/>
    </location>
</feature>
<evidence type="ECO:0000313" key="6">
    <source>
        <dbReference type="Proteomes" id="UP000002532"/>
    </source>
</evidence>
<dbReference type="Pfam" id="PF23863">
    <property type="entry name" value="CdsD_PD1"/>
    <property type="match status" value="1"/>
</dbReference>
<dbReference type="InterPro" id="IPR007055">
    <property type="entry name" value="BON_dom"/>
</dbReference>
<dbReference type="KEGG" id="cta:CTA_0721"/>
<dbReference type="InterPro" id="IPR008984">
    <property type="entry name" value="SMAD_FHA_dom_sf"/>
</dbReference>
<dbReference type="Proteomes" id="UP000002532">
    <property type="component" value="Chromosome"/>
</dbReference>
<feature type="domain" description="FHA" evidence="3">
    <location>
        <begin position="406"/>
        <end position="457"/>
    </location>
</feature>
<reference evidence="5 6" key="1">
    <citation type="journal article" date="2005" name="Infect. Immun.">
        <title>Comparative genomic analysis of Chlamydia trachomatis oculotropic and genitotropic strains.</title>
        <authorList>
            <person name="Carlson J.H."/>
            <person name="Porcella S.F."/>
            <person name="McClarty G."/>
            <person name="Caldwell H.D."/>
        </authorList>
    </citation>
    <scope>NUCLEOTIDE SEQUENCE [LARGE SCALE GENOMIC DNA]</scope>
    <source>
        <strain evidence="6">ATCC VR-571B / DSM 19440 / HAR-13</strain>
    </source>
</reference>
<dbReference type="SUPFAM" id="SSF49879">
    <property type="entry name" value="SMAD/FHA domain"/>
    <property type="match status" value="2"/>
</dbReference>
<evidence type="ECO:0000313" key="5">
    <source>
        <dbReference type="EMBL" id="AAX50942.1"/>
    </source>
</evidence>
<feature type="compositionally biased region" description="Basic and acidic residues" evidence="1">
    <location>
        <begin position="171"/>
        <end position="183"/>
    </location>
</feature>
<feature type="compositionally biased region" description="Acidic residues" evidence="1">
    <location>
        <begin position="308"/>
        <end position="319"/>
    </location>
</feature>
<evidence type="ECO:0000259" key="4">
    <source>
        <dbReference type="PROSITE" id="PS50914"/>
    </source>
</evidence>
<sequence>MGIRLVIDKGPLSGTVLILENGTSWSLGSDGKASDILLQDEKLAPSQIRITLKDGEYYLENLDALRPVSVDGTVITAPVLLKDGVSFVMGSCQVSFFKGEEVEGDIELSFQTEGGNEGEPAAQGSSSVSSEAPKKETGNPSLPSEAKASGEVSSSAIAKEQELAASFLASVEKEPGTPKEVSEPKVSSQEGQTPSVTGEKKDLELPLASQEQPKQTTPSGSGEPTQSQNASMEENRTSPDQNQQPQLSSASESGSQSPENQEQQPSQTPPPSPETPEPSGEPNSATEENSPSPMEKASVTEEGSSGTSEEEKEGEEDTAESAANEEPKAEASQEEEKKEEDKGEVLAPFNVQDLFRFDQGIFPAEIEDLAQKQVAVDLTQPSRFLLKVLAGANIGAEFHLDSGKTYIVGSDPQVADIVLSDMSISRQHAKIIIGNDNSVLIEDLGSKNGVIVEGRKIEHLSTLSANQVVALGTTLFLLVDYAAPSDTVMATISSEDYGLFGRPQSPEEIAARAAEEEEEKRKRATLPTGAFILTLFIGGLALLFGIGTASLFHTKEVVSIDQIDLIHDIEHVIQQFPTVRFTFNKNNGQLFLIGHVRNSIDKSELLYKVDALSFVKSVDDNVIDDEAVWQEMNILLSKNPEFKGISMQSPEPGIFVISGYLKTEEQAACLADYLNLHFNYLSLLDNKVIIESQVMKALAGHLVQSGFANVHVSFTNGEAVLTGYINNKDADKFRTVVQELQDIAGIRAVKNFVVLLPAEEGVVDLNMRYPGRYRVTGFSKCGDISINVVVNGRILTRGDILDGMTVTSIQPHCIFLEREGLKYKIEYNK</sequence>
<feature type="region of interest" description="Disordered" evidence="1">
    <location>
        <begin position="111"/>
        <end position="154"/>
    </location>
</feature>
<keyword evidence="6" id="KW-1185">Reference proteome</keyword>
<dbReference type="SMART" id="SM00240">
    <property type="entry name" value="FHA"/>
    <property type="match status" value="2"/>
</dbReference>
<feature type="compositionally biased region" description="Polar residues" evidence="1">
    <location>
        <begin position="185"/>
        <end position="196"/>
    </location>
</feature>
<evidence type="ECO:0000256" key="2">
    <source>
        <dbReference type="SAM" id="Phobius"/>
    </source>
</evidence>
<accession>A0A0H2X1M5</accession>
<feature type="compositionally biased region" description="Basic and acidic residues" evidence="1">
    <location>
        <begin position="325"/>
        <end position="344"/>
    </location>
</feature>
<keyword evidence="2" id="KW-0812">Transmembrane</keyword>
<keyword evidence="2" id="KW-1133">Transmembrane helix</keyword>
<dbReference type="Pfam" id="PF23862">
    <property type="entry name" value="CdsD_C"/>
    <property type="match status" value="1"/>
</dbReference>
<dbReference type="InterPro" id="IPR012843">
    <property type="entry name" value="YscD"/>
</dbReference>
<feature type="region of interest" description="Disordered" evidence="1">
    <location>
        <begin position="167"/>
        <end position="345"/>
    </location>
</feature>
<feature type="domain" description="BON" evidence="4">
    <location>
        <begin position="686"/>
        <end position="757"/>
    </location>
</feature>
<dbReference type="CDD" id="cd00060">
    <property type="entry name" value="FHA"/>
    <property type="match status" value="1"/>
</dbReference>